<evidence type="ECO:0000256" key="4">
    <source>
        <dbReference type="ARBA" id="ARBA00022679"/>
    </source>
</evidence>
<name>A0A0N5AMI3_9BILA</name>
<dbReference type="Proteomes" id="UP000046393">
    <property type="component" value="Unplaced"/>
</dbReference>
<dbReference type="PANTHER" id="PTHR11214">
    <property type="entry name" value="BETA-1,3-N-ACETYLGLUCOSAMINYLTRANSFERASE"/>
    <property type="match status" value="1"/>
</dbReference>
<organism evidence="11 12">
    <name type="scientific">Syphacia muris</name>
    <dbReference type="NCBI Taxonomy" id="451379"/>
    <lineage>
        <taxon>Eukaryota</taxon>
        <taxon>Metazoa</taxon>
        <taxon>Ecdysozoa</taxon>
        <taxon>Nematoda</taxon>
        <taxon>Chromadorea</taxon>
        <taxon>Rhabditida</taxon>
        <taxon>Spirurina</taxon>
        <taxon>Oxyuridomorpha</taxon>
        <taxon>Oxyuroidea</taxon>
        <taxon>Oxyuridae</taxon>
        <taxon>Syphacia</taxon>
    </lineage>
</organism>
<evidence type="ECO:0000256" key="3">
    <source>
        <dbReference type="ARBA" id="ARBA00022676"/>
    </source>
</evidence>
<evidence type="ECO:0000256" key="9">
    <source>
        <dbReference type="ARBA" id="ARBA00023136"/>
    </source>
</evidence>
<keyword evidence="7 10" id="KW-1133">Transmembrane helix</keyword>
<dbReference type="GO" id="GO:0006493">
    <property type="term" value="P:protein O-linked glycosylation"/>
    <property type="evidence" value="ECO:0007669"/>
    <property type="project" value="TreeGrafter"/>
</dbReference>
<accession>A0A0N5AMI3</accession>
<evidence type="ECO:0000256" key="6">
    <source>
        <dbReference type="ARBA" id="ARBA00022968"/>
    </source>
</evidence>
<keyword evidence="11" id="KW-1185">Reference proteome</keyword>
<reference evidence="12" key="1">
    <citation type="submission" date="2016-04" db="UniProtKB">
        <authorList>
            <consortium name="WormBaseParasite"/>
        </authorList>
    </citation>
    <scope>IDENTIFICATION</scope>
</reference>
<dbReference type="STRING" id="451379.A0A0N5AMI3"/>
<keyword evidence="5 10" id="KW-0812">Transmembrane</keyword>
<evidence type="ECO:0000256" key="2">
    <source>
        <dbReference type="ARBA" id="ARBA00008661"/>
    </source>
</evidence>
<keyword evidence="6 10" id="KW-0735">Signal-anchor</keyword>
<keyword evidence="3 10" id="KW-0328">Glycosyltransferase</keyword>
<comment type="similarity">
    <text evidence="2 10">Belongs to the glycosyltransferase 31 family.</text>
</comment>
<evidence type="ECO:0000256" key="10">
    <source>
        <dbReference type="RuleBase" id="RU363063"/>
    </source>
</evidence>
<dbReference type="GO" id="GO:0000139">
    <property type="term" value="C:Golgi membrane"/>
    <property type="evidence" value="ECO:0007669"/>
    <property type="project" value="UniProtKB-SubCell"/>
</dbReference>
<keyword evidence="9 10" id="KW-0472">Membrane</keyword>
<evidence type="ECO:0000256" key="1">
    <source>
        <dbReference type="ARBA" id="ARBA00004323"/>
    </source>
</evidence>
<dbReference type="PANTHER" id="PTHR11214:SF3">
    <property type="entry name" value="BETA-1,3-GALACTOSYLTRANSFERASE 6"/>
    <property type="match status" value="1"/>
</dbReference>
<evidence type="ECO:0000313" key="11">
    <source>
        <dbReference type="Proteomes" id="UP000046393"/>
    </source>
</evidence>
<sequence>MRCGIVYPLYYIIIILIGLFLILKLFGFFTGTENLTLLRTSEFDYYHRMIANPYRYNWTLLEQNFCTRYHPETRYLIIMHTASENFDRRRVYRLMYADEYFQQFGVRLLFTVGHSTNRLVNDLVQKESAIHHDLIQQNFIDSYQNLTWKALMSLRFVKEYCNETRYVISTDDDVIINLWEVIKILQMYPNIPEEKDECNQTIFCNIIRHQKVIRNPFHKWYQSKAEFPDDYYKDYCAALAIIIPGPLINKLFEAAKNETFHKFDDYFLTGIVARKVGVKFKDFSKKAFNHIHKSDRKAFLSRRIYFQATETITQTEEMWTVLKQLHKRRSLLNKEKHYWH</sequence>
<keyword evidence="8 10" id="KW-0333">Golgi apparatus</keyword>
<dbReference type="WBParaSite" id="SMUV_0000579101-mRNA-1">
    <property type="protein sequence ID" value="SMUV_0000579101-mRNA-1"/>
    <property type="gene ID" value="SMUV_0000579101"/>
</dbReference>
<dbReference type="Pfam" id="PF01762">
    <property type="entry name" value="Galactosyl_T"/>
    <property type="match status" value="1"/>
</dbReference>
<evidence type="ECO:0000256" key="8">
    <source>
        <dbReference type="ARBA" id="ARBA00023034"/>
    </source>
</evidence>
<dbReference type="EC" id="2.4.1.-" evidence="10"/>
<comment type="subcellular location">
    <subcellularLocation>
        <location evidence="1 10">Golgi apparatus membrane</location>
        <topology evidence="1 10">Single-pass type II membrane protein</topology>
    </subcellularLocation>
</comment>
<dbReference type="GO" id="GO:0016758">
    <property type="term" value="F:hexosyltransferase activity"/>
    <property type="evidence" value="ECO:0007669"/>
    <property type="project" value="InterPro"/>
</dbReference>
<dbReference type="InterPro" id="IPR002659">
    <property type="entry name" value="Glyco_trans_31"/>
</dbReference>
<keyword evidence="4" id="KW-0808">Transferase</keyword>
<evidence type="ECO:0000256" key="7">
    <source>
        <dbReference type="ARBA" id="ARBA00022989"/>
    </source>
</evidence>
<dbReference type="AlphaFoldDB" id="A0A0N5AMI3"/>
<dbReference type="Gene3D" id="3.90.550.50">
    <property type="match status" value="1"/>
</dbReference>
<evidence type="ECO:0000313" key="12">
    <source>
        <dbReference type="WBParaSite" id="SMUV_0000579101-mRNA-1"/>
    </source>
</evidence>
<feature type="transmembrane region" description="Helical" evidence="10">
    <location>
        <begin position="9"/>
        <end position="29"/>
    </location>
</feature>
<proteinExistence type="inferred from homology"/>
<protein>
    <recommendedName>
        <fullName evidence="10">Hexosyltransferase</fullName>
        <ecNumber evidence="10">2.4.1.-</ecNumber>
    </recommendedName>
</protein>
<evidence type="ECO:0000256" key="5">
    <source>
        <dbReference type="ARBA" id="ARBA00022692"/>
    </source>
</evidence>